<dbReference type="GO" id="GO:0005975">
    <property type="term" value="P:carbohydrate metabolic process"/>
    <property type="evidence" value="ECO:0007669"/>
    <property type="project" value="InterPro"/>
</dbReference>
<dbReference type="InterPro" id="IPR010610">
    <property type="entry name" value="EryCIII-like_C"/>
</dbReference>
<evidence type="ECO:0008006" key="5">
    <source>
        <dbReference type="Google" id="ProtNLM"/>
    </source>
</evidence>
<dbReference type="GO" id="GO:0016906">
    <property type="term" value="F:sterol 3-beta-glucosyltransferase activity"/>
    <property type="evidence" value="ECO:0007669"/>
    <property type="project" value="UniProtKB-ARBA"/>
</dbReference>
<name>A0A7S4DUG1_9EUKA</name>
<evidence type="ECO:0000256" key="1">
    <source>
        <dbReference type="ARBA" id="ARBA00022679"/>
    </source>
</evidence>
<dbReference type="CDD" id="cd03784">
    <property type="entry name" value="GT1_Gtf-like"/>
    <property type="match status" value="1"/>
</dbReference>
<proteinExistence type="predicted"/>
<dbReference type="AlphaFoldDB" id="A0A7S4DUG1"/>
<dbReference type="Pfam" id="PF03033">
    <property type="entry name" value="Glyco_transf_28"/>
    <property type="match status" value="1"/>
</dbReference>
<dbReference type="PANTHER" id="PTHR48050">
    <property type="entry name" value="STEROL 3-BETA-GLUCOSYLTRANSFERASE"/>
    <property type="match status" value="1"/>
</dbReference>
<evidence type="ECO:0000259" key="3">
    <source>
        <dbReference type="Pfam" id="PF06722"/>
    </source>
</evidence>
<dbReference type="SUPFAM" id="SSF53756">
    <property type="entry name" value="UDP-Glycosyltransferase/glycogen phosphorylase"/>
    <property type="match status" value="1"/>
</dbReference>
<feature type="domain" description="Glycosyltransferase family 28 N-terminal" evidence="2">
    <location>
        <begin position="78"/>
        <end position="234"/>
    </location>
</feature>
<dbReference type="InterPro" id="IPR002213">
    <property type="entry name" value="UDP_glucos_trans"/>
</dbReference>
<evidence type="ECO:0000259" key="2">
    <source>
        <dbReference type="Pfam" id="PF03033"/>
    </source>
</evidence>
<organism evidence="4">
    <name type="scientific">Lotharella globosa</name>
    <dbReference type="NCBI Taxonomy" id="91324"/>
    <lineage>
        <taxon>Eukaryota</taxon>
        <taxon>Sar</taxon>
        <taxon>Rhizaria</taxon>
        <taxon>Cercozoa</taxon>
        <taxon>Chlorarachniophyceae</taxon>
        <taxon>Lotharella</taxon>
    </lineage>
</organism>
<dbReference type="Gene3D" id="3.40.50.2000">
    <property type="entry name" value="Glycogen Phosphorylase B"/>
    <property type="match status" value="2"/>
</dbReference>
<sequence>MSRAKDLLGDMKDRLAAIKAKPDLTFWEWMNLVCPAKEDRNVNNITEIGDIRTLAGEIIGLPKSDIEVLKKMCPKMNIVIMICGSRGDVQPFLPIGQALKNLGHRVRIATHANFREFVESNGCEFYPLGGDPKKLMAYMVKSKGKLMPSTSELLSSSFWEETAERKEMMEEIIMSCYDAANCADKESKGSAGEPFTADFIISNPTTYSHVHLAEAMGVPVHMFFTMPWSPTSQFPHPLGGVAYKELTGKDKKKFEASPDKGDVKDMDSFLENFQKIQATKSKKSDANSYSYKSVDWLMHMGMGELLQKFRVKHNLTKTWKEGADIVNSRGLPFAYIWSPSLIPKPEDWGANIDIVGFCELKGSGFTGEPPADIKAWLEKDPEKPPIFIGFGSCVLPDPRKVAKNIYYAAQKADVRVIIQQGWAELGKSLTGKDGVSFVKGTKLDDGSESEGYDIKANDFALVIGRVSHSWLFDHVTGVVHHGGAGTTYAGLKAAKPTFVAPFFGDQPFWGQMVSAAGAGPKPQGVDDWEEESLAKKFLEMCGEPMKKAAKGLSDAMAKENGAAKSIDAIYSHLYFHQLHCGRAEYDTYTSRTCAMNLHTNATTDTQINTHV</sequence>
<dbReference type="PANTHER" id="PTHR48050:SF13">
    <property type="entry name" value="STEROL 3-BETA-GLUCOSYLTRANSFERASE UGT80A2"/>
    <property type="match status" value="1"/>
</dbReference>
<gene>
    <name evidence="4" type="ORF">LGLO00237_LOCUS23081</name>
</gene>
<reference evidence="4" key="1">
    <citation type="submission" date="2021-01" db="EMBL/GenBank/DDBJ databases">
        <authorList>
            <person name="Corre E."/>
            <person name="Pelletier E."/>
            <person name="Niang G."/>
            <person name="Scheremetjew M."/>
            <person name="Finn R."/>
            <person name="Kale V."/>
            <person name="Holt S."/>
            <person name="Cochrane G."/>
            <person name="Meng A."/>
            <person name="Brown T."/>
            <person name="Cohen L."/>
        </authorList>
    </citation>
    <scope>NUCLEOTIDE SEQUENCE</scope>
    <source>
        <strain evidence="4">CCCM811</strain>
    </source>
</reference>
<dbReference type="InterPro" id="IPR004276">
    <property type="entry name" value="GlycoTrans_28_N"/>
</dbReference>
<dbReference type="InterPro" id="IPR050426">
    <property type="entry name" value="Glycosyltransferase_28"/>
</dbReference>
<feature type="domain" description="Erythromycin biosynthesis protein CIII-like C-terminal" evidence="3">
    <location>
        <begin position="464"/>
        <end position="557"/>
    </location>
</feature>
<dbReference type="EMBL" id="HBIV01032372">
    <property type="protein sequence ID" value="CAE0671436.1"/>
    <property type="molecule type" value="Transcribed_RNA"/>
</dbReference>
<protein>
    <recommendedName>
        <fullName evidence="5">Glycosyltransferase family 28 N-terminal domain-containing protein</fullName>
    </recommendedName>
</protein>
<accession>A0A7S4DUG1</accession>
<dbReference type="Pfam" id="PF06722">
    <property type="entry name" value="EryCIII-like_C"/>
    <property type="match status" value="1"/>
</dbReference>
<dbReference type="FunFam" id="3.40.50.2000:FF:000009">
    <property type="entry name" value="Sterol 3-beta-glucosyltransferase UGT80A2"/>
    <property type="match status" value="1"/>
</dbReference>
<evidence type="ECO:0000313" key="4">
    <source>
        <dbReference type="EMBL" id="CAE0671436.1"/>
    </source>
</evidence>
<keyword evidence="1" id="KW-0808">Transferase</keyword>